<evidence type="ECO:0000313" key="3">
    <source>
        <dbReference type="EMBL" id="MBU8873299.1"/>
    </source>
</evidence>
<protein>
    <submittedName>
        <fullName evidence="3">Porin</fullName>
    </submittedName>
</protein>
<name>A0ABS6IFB6_9HYPH</name>
<reference evidence="3 4" key="1">
    <citation type="submission" date="2021-06" db="EMBL/GenBank/DDBJ databases">
        <authorList>
            <person name="Lee D.H."/>
        </authorList>
    </citation>
    <scope>NUCLEOTIDE SEQUENCE [LARGE SCALE GENOMIC DNA]</scope>
    <source>
        <strain evidence="3 4">MMS21-HV4-11</strain>
    </source>
</reference>
<comment type="caution">
    <text evidence="3">The sequence shown here is derived from an EMBL/GenBank/DDBJ whole genome shotgun (WGS) entry which is preliminary data.</text>
</comment>
<proteinExistence type="predicted"/>
<sequence>MMKKLLLGSTALVVGGLMAAPAMAADPIKIGVGGYYTFYAIAGGIQSTYATNGSWAQYRGLQFQQEGEIHFIGQTKLDNGTSVGVHVELEGWAQGSTATAAAAWIDEAFLFAFGGWGRVEFGSRDPATYRMYYGTPSALIGFGAIQHNSNFAWANQSVIANNKAWFHATTTTNAGQFQDAQGINYFTPRFQGLQIGVGYRPKVNVNPQGGAGSGLAVGPGAGTSGVCGFANATSSANCLTNDYSYQDMFDVGANYLNKFGDVTVALYGAFMYANFVPGNQPFGAAANMATGANATSWKQWVVGAQVGFKGFTLGGALGWDNQGLGSNYYTGQNNDTRFYTAGLMYETGPWQMSFSWVGSYNNNGNGSVGCATIAVNAATCTTPAGAGVPGVNSTAFGPGNNPANLSFGQESVNKWEIGVNYALGPGVKLTGGGLLYTASGPSAAVSGNSWGLLMGMDLRF</sequence>
<evidence type="ECO:0000256" key="1">
    <source>
        <dbReference type="SAM" id="SignalP"/>
    </source>
</evidence>
<keyword evidence="1" id="KW-0732">Signal</keyword>
<organism evidence="3 4">
    <name type="scientific">Reyranella humidisoli</name>
    <dbReference type="NCBI Taxonomy" id="2849149"/>
    <lineage>
        <taxon>Bacteria</taxon>
        <taxon>Pseudomonadati</taxon>
        <taxon>Pseudomonadota</taxon>
        <taxon>Alphaproteobacteria</taxon>
        <taxon>Hyphomicrobiales</taxon>
        <taxon>Reyranellaceae</taxon>
        <taxon>Reyranella</taxon>
    </lineage>
</organism>
<feature type="domain" description="Porin" evidence="2">
    <location>
        <begin position="10"/>
        <end position="432"/>
    </location>
</feature>
<accession>A0ABS6IFB6</accession>
<dbReference type="InterPro" id="IPR033900">
    <property type="entry name" value="Gram_neg_porin_domain"/>
</dbReference>
<feature type="chain" id="PRO_5045482282" evidence="1">
    <location>
        <begin position="25"/>
        <end position="460"/>
    </location>
</feature>
<feature type="signal peptide" evidence="1">
    <location>
        <begin position="1"/>
        <end position="24"/>
    </location>
</feature>
<evidence type="ECO:0000259" key="2">
    <source>
        <dbReference type="Pfam" id="PF13609"/>
    </source>
</evidence>
<dbReference type="RefSeq" id="WP_216957551.1">
    <property type="nucleotide sequence ID" value="NZ_JAHOPB010000001.1"/>
</dbReference>
<dbReference type="Proteomes" id="UP000727907">
    <property type="component" value="Unassembled WGS sequence"/>
</dbReference>
<evidence type="ECO:0000313" key="4">
    <source>
        <dbReference type="Proteomes" id="UP000727907"/>
    </source>
</evidence>
<dbReference type="Pfam" id="PF13609">
    <property type="entry name" value="Porin_4"/>
    <property type="match status" value="1"/>
</dbReference>
<keyword evidence="4" id="KW-1185">Reference proteome</keyword>
<dbReference type="EMBL" id="JAHOPB010000001">
    <property type="protein sequence ID" value="MBU8873299.1"/>
    <property type="molecule type" value="Genomic_DNA"/>
</dbReference>
<gene>
    <name evidence="3" type="ORF">KQ910_05960</name>
</gene>